<name>A0A7J7FIJ9_DICBM</name>
<dbReference type="GO" id="GO:0004497">
    <property type="term" value="F:monooxygenase activity"/>
    <property type="evidence" value="ECO:0007669"/>
    <property type="project" value="InterPro"/>
</dbReference>
<protein>
    <submittedName>
        <fullName evidence="1">Uncharacterized protein</fullName>
    </submittedName>
</protein>
<organism evidence="1 2">
    <name type="scientific">Diceros bicornis minor</name>
    <name type="common">South-central black rhinoceros</name>
    <dbReference type="NCBI Taxonomy" id="77932"/>
    <lineage>
        <taxon>Eukaryota</taxon>
        <taxon>Metazoa</taxon>
        <taxon>Chordata</taxon>
        <taxon>Craniata</taxon>
        <taxon>Vertebrata</taxon>
        <taxon>Euteleostomi</taxon>
        <taxon>Mammalia</taxon>
        <taxon>Eutheria</taxon>
        <taxon>Laurasiatheria</taxon>
        <taxon>Perissodactyla</taxon>
        <taxon>Rhinocerotidae</taxon>
        <taxon>Diceros</taxon>
    </lineage>
</organism>
<dbReference type="GO" id="GO:0005506">
    <property type="term" value="F:iron ion binding"/>
    <property type="evidence" value="ECO:0007669"/>
    <property type="project" value="InterPro"/>
</dbReference>
<dbReference type="GO" id="GO:0020037">
    <property type="term" value="F:heme binding"/>
    <property type="evidence" value="ECO:0007669"/>
    <property type="project" value="InterPro"/>
</dbReference>
<dbReference type="InterPro" id="IPR036396">
    <property type="entry name" value="Cyt_P450_sf"/>
</dbReference>
<evidence type="ECO:0000313" key="1">
    <source>
        <dbReference type="EMBL" id="KAF5927912.1"/>
    </source>
</evidence>
<gene>
    <name evidence="1" type="ORF">HPG69_009278</name>
</gene>
<accession>A0A7J7FIJ9</accession>
<dbReference type="Proteomes" id="UP000551758">
    <property type="component" value="Unassembled WGS sequence"/>
</dbReference>
<feature type="non-terminal residue" evidence="1">
    <location>
        <position position="1"/>
    </location>
</feature>
<comment type="caution">
    <text evidence="1">The sequence shown here is derived from an EMBL/GenBank/DDBJ whole genome shotgun (WGS) entry which is preliminary data.</text>
</comment>
<dbReference type="SUPFAM" id="SSF48264">
    <property type="entry name" value="Cytochrome P450"/>
    <property type="match status" value="1"/>
</dbReference>
<evidence type="ECO:0000313" key="2">
    <source>
        <dbReference type="Proteomes" id="UP000551758"/>
    </source>
</evidence>
<dbReference type="AlphaFoldDB" id="A0A7J7FIJ9"/>
<dbReference type="GO" id="GO:0016705">
    <property type="term" value="F:oxidoreductase activity, acting on paired donors, with incorporation or reduction of molecular oxygen"/>
    <property type="evidence" value="ECO:0007669"/>
    <property type="project" value="InterPro"/>
</dbReference>
<proteinExistence type="predicted"/>
<sequence>TMFSFIHEDDKNGRLTQFQIQLRTGLLKMFRSQKASVTSPYFVDAYLDGMDQGKNGPSSSFSKENLIFSVGELIVAGTETKPVCYGGQFFSWPFILTFKNKFRKRLI</sequence>
<dbReference type="EMBL" id="JACDTQ010000544">
    <property type="protein sequence ID" value="KAF5927912.1"/>
    <property type="molecule type" value="Genomic_DNA"/>
</dbReference>
<reference evidence="1 2" key="1">
    <citation type="journal article" date="2020" name="Mol. Biol. Evol.">
        <title>Interspecific Gene Flow and the Evolution of Specialization in Black and White Rhinoceros.</title>
        <authorList>
            <person name="Moodley Y."/>
            <person name="Westbury M.V."/>
            <person name="Russo I.M."/>
            <person name="Gopalakrishnan S."/>
            <person name="Rakotoarivelo A."/>
            <person name="Olsen R.A."/>
            <person name="Prost S."/>
            <person name="Tunstall T."/>
            <person name="Ryder O.A."/>
            <person name="Dalen L."/>
            <person name="Bruford M.W."/>
        </authorList>
    </citation>
    <scope>NUCLEOTIDE SEQUENCE [LARGE SCALE GENOMIC DNA]</scope>
    <source>
        <strain evidence="1">SBR-YM</strain>
        <tissue evidence="1">Skin</tissue>
    </source>
</reference>
<keyword evidence="2" id="KW-1185">Reference proteome</keyword>